<dbReference type="PRINTS" id="PR00260">
    <property type="entry name" value="CHEMTRNSDUCR"/>
</dbReference>
<feature type="domain" description="Methyl-accepting transducer" evidence="4">
    <location>
        <begin position="283"/>
        <end position="519"/>
    </location>
</feature>
<accession>A0A1J5TMB0</accession>
<dbReference type="Gene3D" id="1.10.287.950">
    <property type="entry name" value="Methyl-accepting chemotaxis protein"/>
    <property type="match status" value="1"/>
</dbReference>
<dbReference type="GO" id="GO:0016020">
    <property type="term" value="C:membrane"/>
    <property type="evidence" value="ECO:0007669"/>
    <property type="project" value="InterPro"/>
</dbReference>
<dbReference type="EMBL" id="MLJW01000005">
    <property type="protein sequence ID" value="OIR17453.1"/>
    <property type="molecule type" value="Genomic_DNA"/>
</dbReference>
<dbReference type="InterPro" id="IPR004090">
    <property type="entry name" value="Chemotax_Me-accpt_rcpt"/>
</dbReference>
<gene>
    <name evidence="5" type="primary">mcpS_2</name>
    <name evidence="5" type="ORF">GALL_24800</name>
</gene>
<name>A0A1J5TMB0_9ZZZZ</name>
<protein>
    <submittedName>
        <fullName evidence="5">Methyl-accepting chemotaxis protein McpS</fullName>
    </submittedName>
</protein>
<evidence type="ECO:0000259" key="4">
    <source>
        <dbReference type="PROSITE" id="PS50111"/>
    </source>
</evidence>
<keyword evidence="3" id="KW-0472">Membrane</keyword>
<dbReference type="PANTHER" id="PTHR32089">
    <property type="entry name" value="METHYL-ACCEPTING CHEMOTAXIS PROTEIN MCPB"/>
    <property type="match status" value="1"/>
</dbReference>
<dbReference type="Pfam" id="PF00015">
    <property type="entry name" value="MCPsignal"/>
    <property type="match status" value="1"/>
</dbReference>
<feature type="transmembrane region" description="Helical" evidence="3">
    <location>
        <begin position="40"/>
        <end position="63"/>
    </location>
</feature>
<organism evidence="5">
    <name type="scientific">mine drainage metagenome</name>
    <dbReference type="NCBI Taxonomy" id="410659"/>
    <lineage>
        <taxon>unclassified sequences</taxon>
        <taxon>metagenomes</taxon>
        <taxon>ecological metagenomes</taxon>
    </lineage>
</organism>
<keyword evidence="1" id="KW-0807">Transducer</keyword>
<dbReference type="InterPro" id="IPR004089">
    <property type="entry name" value="MCPsignal_dom"/>
</dbReference>
<dbReference type="Pfam" id="PF17201">
    <property type="entry name" value="Cache_3-Cache_2"/>
    <property type="match status" value="1"/>
</dbReference>
<dbReference type="SUPFAM" id="SSF103190">
    <property type="entry name" value="Sensory domain-like"/>
    <property type="match status" value="1"/>
</dbReference>
<evidence type="ECO:0000313" key="5">
    <source>
        <dbReference type="EMBL" id="OIR17453.1"/>
    </source>
</evidence>
<dbReference type="PROSITE" id="PS50111">
    <property type="entry name" value="CHEMOTAXIS_TRANSDUC_2"/>
    <property type="match status" value="1"/>
</dbReference>
<comment type="caution">
    <text evidence="5">The sequence shown here is derived from an EMBL/GenBank/DDBJ whole genome shotgun (WGS) entry which is preliminary data.</text>
</comment>
<reference evidence="5" key="1">
    <citation type="submission" date="2016-10" db="EMBL/GenBank/DDBJ databases">
        <title>Sequence of Gallionella enrichment culture.</title>
        <authorList>
            <person name="Poehlein A."/>
            <person name="Muehling M."/>
            <person name="Daniel R."/>
        </authorList>
    </citation>
    <scope>NUCLEOTIDE SEQUENCE</scope>
</reference>
<dbReference type="GO" id="GO:0006935">
    <property type="term" value="P:chemotaxis"/>
    <property type="evidence" value="ECO:0007669"/>
    <property type="project" value="InterPro"/>
</dbReference>
<dbReference type="InterPro" id="IPR033462">
    <property type="entry name" value="Cache_3-Cache_2"/>
</dbReference>
<sequence>MNLRFGSFPLKFKFALYCLAALLIAELSFALLVQLLEVQSSWAILVTGMATALVAALIFYWLIACQLGRLREIADQLARLGKGDITARIAWPETGQTTALQDEATLQQRVDQLAKTFSAYFQGGFSLHPEAMQQVGKTQVPALKNEQTILNMNFSQVDRLFAETKGVATIFARRGEDFVRIATCLKMQNGTRVVGTMLDSTRPAYASLLKGQTFTGRARLFGTDYMTQYNPVKGRSGEVIGALFVGLEIERAAQPENEIAALAQGFNSVAEEFGSFVSAIVKAAEAVADASTELAANSARAALNSEQQSEAASSTAAAVEEVTVSITLVAERAQETENASSGASDLSEDAQRLVQDATGKIARIADSVNELSQAIITLKEHSTQIGGIVQVIREIADQTNLLALNAAIEAARAGEQGRGFAVVADEVRKLSERTGQATLRIADMIDSIKQEISAATQGMSASRGYVEEGVVQVKSVHDALNRIKDGSHQIGTMIREISAATREQSMASTGITHNVEKIAQMTEGNSAVIAEVSGAAAHLQHMSSTLQNMAHRFRL</sequence>
<comment type="similarity">
    <text evidence="2">Belongs to the methyl-accepting chemotaxis (MCP) protein family.</text>
</comment>
<dbReference type="SMART" id="SM00283">
    <property type="entry name" value="MA"/>
    <property type="match status" value="1"/>
</dbReference>
<dbReference type="SUPFAM" id="SSF58104">
    <property type="entry name" value="Methyl-accepting chemotaxis protein (MCP) signaling domain"/>
    <property type="match status" value="1"/>
</dbReference>
<dbReference type="AlphaFoldDB" id="A0A1J5TMB0"/>
<dbReference type="GO" id="GO:0007165">
    <property type="term" value="P:signal transduction"/>
    <property type="evidence" value="ECO:0007669"/>
    <property type="project" value="UniProtKB-KW"/>
</dbReference>
<keyword evidence="3" id="KW-0812">Transmembrane</keyword>
<evidence type="ECO:0000256" key="3">
    <source>
        <dbReference type="SAM" id="Phobius"/>
    </source>
</evidence>
<dbReference type="CDD" id="cd11386">
    <property type="entry name" value="MCP_signal"/>
    <property type="match status" value="1"/>
</dbReference>
<keyword evidence="3" id="KW-1133">Transmembrane helix</keyword>
<evidence type="ECO:0000256" key="1">
    <source>
        <dbReference type="ARBA" id="ARBA00023224"/>
    </source>
</evidence>
<proteinExistence type="inferred from homology"/>
<evidence type="ECO:0000256" key="2">
    <source>
        <dbReference type="ARBA" id="ARBA00029447"/>
    </source>
</evidence>
<dbReference type="PANTHER" id="PTHR32089:SF112">
    <property type="entry name" value="LYSOZYME-LIKE PROTEIN-RELATED"/>
    <property type="match status" value="1"/>
</dbReference>
<dbReference type="InterPro" id="IPR029151">
    <property type="entry name" value="Sensor-like_sf"/>
</dbReference>
<dbReference type="FunFam" id="1.10.287.950:FF:000001">
    <property type="entry name" value="Methyl-accepting chemotaxis sensory transducer"/>
    <property type="match status" value="1"/>
</dbReference>
<dbReference type="GO" id="GO:0004888">
    <property type="term" value="F:transmembrane signaling receptor activity"/>
    <property type="evidence" value="ECO:0007669"/>
    <property type="project" value="InterPro"/>
</dbReference>